<evidence type="ECO:0000313" key="3">
    <source>
        <dbReference type="EMBL" id="HGZ10681.1"/>
    </source>
</evidence>
<feature type="region of interest" description="Disordered" evidence="1">
    <location>
        <begin position="28"/>
        <end position="105"/>
    </location>
</feature>
<evidence type="ECO:0000256" key="2">
    <source>
        <dbReference type="SAM" id="SignalP"/>
    </source>
</evidence>
<feature type="compositionally biased region" description="Basic and acidic residues" evidence="1">
    <location>
        <begin position="96"/>
        <end position="105"/>
    </location>
</feature>
<dbReference type="EMBL" id="DTKJ01000005">
    <property type="protein sequence ID" value="HGZ10681.1"/>
    <property type="molecule type" value="Genomic_DNA"/>
</dbReference>
<sequence length="105" mass="11415">MNWWKTIRLYSWKILILGSLSLTLLSSAPAQEKSPGEKAPSAATDKQAPVPALAPSPEKGALEAPTPQKAMPLPRVRQEETLQKKEVTGKVGGQEIRAKEGEENK</sequence>
<gene>
    <name evidence="3" type="ORF">ENW48_00505</name>
</gene>
<keyword evidence="2" id="KW-0732">Signal</keyword>
<proteinExistence type="predicted"/>
<dbReference type="AlphaFoldDB" id="A0A7C5EN58"/>
<name>A0A7C5EN58_9BACT</name>
<organism evidence="3">
    <name type="scientific">Desulfobacca acetoxidans</name>
    <dbReference type="NCBI Taxonomy" id="60893"/>
    <lineage>
        <taxon>Bacteria</taxon>
        <taxon>Pseudomonadati</taxon>
        <taxon>Thermodesulfobacteriota</taxon>
        <taxon>Desulfobaccia</taxon>
        <taxon>Desulfobaccales</taxon>
        <taxon>Desulfobaccaceae</taxon>
        <taxon>Desulfobacca</taxon>
    </lineage>
</organism>
<accession>A0A7C5EN58</accession>
<feature type="compositionally biased region" description="Basic and acidic residues" evidence="1">
    <location>
        <begin position="76"/>
        <end position="88"/>
    </location>
</feature>
<feature type="signal peptide" evidence="2">
    <location>
        <begin position="1"/>
        <end position="30"/>
    </location>
</feature>
<protein>
    <submittedName>
        <fullName evidence="3">Uncharacterized protein</fullName>
    </submittedName>
</protein>
<feature type="chain" id="PRO_5028129353" evidence="2">
    <location>
        <begin position="31"/>
        <end position="105"/>
    </location>
</feature>
<comment type="caution">
    <text evidence="3">The sequence shown here is derived from an EMBL/GenBank/DDBJ whole genome shotgun (WGS) entry which is preliminary data.</text>
</comment>
<evidence type="ECO:0000256" key="1">
    <source>
        <dbReference type="SAM" id="MobiDB-lite"/>
    </source>
</evidence>
<reference evidence="3" key="1">
    <citation type="journal article" date="2020" name="mSystems">
        <title>Genome- and Community-Level Interaction Insights into Carbon Utilization and Element Cycling Functions of Hydrothermarchaeota in Hydrothermal Sediment.</title>
        <authorList>
            <person name="Zhou Z."/>
            <person name="Liu Y."/>
            <person name="Xu W."/>
            <person name="Pan J."/>
            <person name="Luo Z.H."/>
            <person name="Li M."/>
        </authorList>
    </citation>
    <scope>NUCLEOTIDE SEQUENCE [LARGE SCALE GENOMIC DNA]</scope>
    <source>
        <strain evidence="3">SpSt-853</strain>
    </source>
</reference>